<gene>
    <name evidence="3" type="primary">LOC101677814</name>
</gene>
<sequence>MGNLLQVPELQFAFLWIATLEAVPKSQAGKQESGLTPWEGRDGLTGSFKSHFGEWQGAKEHPFSSVSLEHPISSCEDYMV</sequence>
<feature type="chain" id="PRO_5035761673" evidence="1">
    <location>
        <begin position="29"/>
        <end position="80"/>
    </location>
</feature>
<accession>A0A8U0UP53</accession>
<reference evidence="3" key="1">
    <citation type="submission" date="2025-08" db="UniProtKB">
        <authorList>
            <consortium name="RefSeq"/>
        </authorList>
    </citation>
    <scope>IDENTIFICATION</scope>
    <source>
        <tissue evidence="3">Brain</tissue>
    </source>
</reference>
<dbReference type="RefSeq" id="XP_044921939.1">
    <property type="nucleotide sequence ID" value="XM_045066004.1"/>
</dbReference>
<feature type="signal peptide" evidence="1">
    <location>
        <begin position="1"/>
        <end position="28"/>
    </location>
</feature>
<protein>
    <submittedName>
        <fullName evidence="3">Uncharacterized protein LOC101677814</fullName>
    </submittedName>
</protein>
<name>A0A8U0UP53_MUSPF</name>
<dbReference type="Proteomes" id="UP000000715">
    <property type="component" value="Unplaced"/>
</dbReference>
<dbReference type="AlphaFoldDB" id="A0A8U0UP53"/>
<keyword evidence="2" id="KW-1185">Reference proteome</keyword>
<organism evidence="2 3">
    <name type="scientific">Mustela putorius furo</name>
    <name type="common">European domestic ferret</name>
    <name type="synonym">Mustela furo</name>
    <dbReference type="NCBI Taxonomy" id="9669"/>
    <lineage>
        <taxon>Eukaryota</taxon>
        <taxon>Metazoa</taxon>
        <taxon>Chordata</taxon>
        <taxon>Craniata</taxon>
        <taxon>Vertebrata</taxon>
        <taxon>Euteleostomi</taxon>
        <taxon>Mammalia</taxon>
        <taxon>Eutheria</taxon>
        <taxon>Laurasiatheria</taxon>
        <taxon>Carnivora</taxon>
        <taxon>Caniformia</taxon>
        <taxon>Musteloidea</taxon>
        <taxon>Mustelidae</taxon>
        <taxon>Mustelinae</taxon>
        <taxon>Mustela</taxon>
    </lineage>
</organism>
<evidence type="ECO:0000256" key="1">
    <source>
        <dbReference type="SAM" id="SignalP"/>
    </source>
</evidence>
<dbReference type="GeneID" id="101677814"/>
<evidence type="ECO:0000313" key="2">
    <source>
        <dbReference type="Proteomes" id="UP000000715"/>
    </source>
</evidence>
<proteinExistence type="predicted"/>
<keyword evidence="1" id="KW-0732">Signal</keyword>
<evidence type="ECO:0000313" key="3">
    <source>
        <dbReference type="RefSeq" id="XP_044921939.1"/>
    </source>
</evidence>